<dbReference type="InterPro" id="IPR005628">
    <property type="entry name" value="GspK"/>
</dbReference>
<keyword evidence="12" id="KW-1185">Reference proteome</keyword>
<evidence type="ECO:0000256" key="8">
    <source>
        <dbReference type="ARBA" id="ARBA00022989"/>
    </source>
</evidence>
<dbReference type="SUPFAM" id="SSF158544">
    <property type="entry name" value="GspK insert domain-like"/>
    <property type="match status" value="1"/>
</dbReference>
<evidence type="ECO:0000256" key="9">
    <source>
        <dbReference type="ARBA" id="ARBA00023136"/>
    </source>
</evidence>
<reference evidence="11 12" key="1">
    <citation type="journal article" date="2015" name="BMC Genomics">
        <title>Genome mining reveals unlocked bioactive potential of marine Gram-negative bacteria.</title>
        <authorList>
            <person name="Machado H."/>
            <person name="Sonnenschein E.C."/>
            <person name="Melchiorsen J."/>
            <person name="Gram L."/>
        </authorList>
    </citation>
    <scope>NUCLEOTIDE SEQUENCE [LARGE SCALE GENOMIC DNA]</scope>
    <source>
        <strain evidence="11 12">S3137</strain>
    </source>
</reference>
<evidence type="ECO:0000256" key="5">
    <source>
        <dbReference type="ARBA" id="ARBA00022519"/>
    </source>
</evidence>
<evidence type="ECO:0000256" key="4">
    <source>
        <dbReference type="ARBA" id="ARBA00022475"/>
    </source>
</evidence>
<evidence type="ECO:0000256" key="1">
    <source>
        <dbReference type="ARBA" id="ARBA00004533"/>
    </source>
</evidence>
<comment type="similarity">
    <text evidence="2">Belongs to the GSP K family.</text>
</comment>
<keyword evidence="3" id="KW-0813">Transport</keyword>
<dbReference type="Pfam" id="PF21687">
    <property type="entry name" value="T2SSK_1st"/>
    <property type="match status" value="1"/>
</dbReference>
<dbReference type="InterPro" id="IPR038072">
    <property type="entry name" value="GspK_central_sf"/>
</dbReference>
<dbReference type="EMBL" id="JXXZ01000010">
    <property type="protein sequence ID" value="KJY98679.1"/>
    <property type="molecule type" value="Genomic_DNA"/>
</dbReference>
<gene>
    <name evidence="11" type="ORF">TW72_13230</name>
</gene>
<evidence type="ECO:0000256" key="7">
    <source>
        <dbReference type="ARBA" id="ARBA00022927"/>
    </source>
</evidence>
<dbReference type="GO" id="GO:0009306">
    <property type="term" value="P:protein secretion"/>
    <property type="evidence" value="ECO:0007669"/>
    <property type="project" value="InterPro"/>
</dbReference>
<keyword evidence="8" id="KW-1133">Transmembrane helix</keyword>
<name>A0A0F4PU73_9GAMM</name>
<keyword evidence="9" id="KW-0472">Membrane</keyword>
<evidence type="ECO:0000256" key="6">
    <source>
        <dbReference type="ARBA" id="ARBA00022692"/>
    </source>
</evidence>
<keyword evidence="5" id="KW-0997">Cell inner membrane</keyword>
<feature type="domain" description="T2SS protein K first SAM-like" evidence="10">
    <location>
        <begin position="119"/>
        <end position="206"/>
    </location>
</feature>
<proteinExistence type="inferred from homology"/>
<keyword evidence="7" id="KW-0653">Protein transport</keyword>
<dbReference type="RefSeq" id="WP_045980370.1">
    <property type="nucleotide sequence ID" value="NZ_CP023396.1"/>
</dbReference>
<dbReference type="PATRIC" id="fig|151081.8.peg.3314"/>
<dbReference type="Proteomes" id="UP000033664">
    <property type="component" value="Unassembled WGS sequence"/>
</dbReference>
<accession>A0A0F4PU73</accession>
<dbReference type="Gene3D" id="1.10.40.60">
    <property type="entry name" value="EpsJ-like"/>
    <property type="match status" value="1"/>
</dbReference>
<dbReference type="PANTHER" id="PTHR38831:SF2">
    <property type="entry name" value="TYPE II SECRETION SYSTEM PROTEIN K"/>
    <property type="match status" value="1"/>
</dbReference>
<protein>
    <recommendedName>
        <fullName evidence="10">T2SS protein K first SAM-like domain-containing protein</fullName>
    </recommendedName>
</protein>
<evidence type="ECO:0000256" key="3">
    <source>
        <dbReference type="ARBA" id="ARBA00022448"/>
    </source>
</evidence>
<evidence type="ECO:0000313" key="11">
    <source>
        <dbReference type="EMBL" id="KJY98679.1"/>
    </source>
</evidence>
<dbReference type="GeneID" id="58229458"/>
<keyword evidence="6" id="KW-0812">Transmembrane</keyword>
<evidence type="ECO:0000313" key="12">
    <source>
        <dbReference type="Proteomes" id="UP000033664"/>
    </source>
</evidence>
<sequence length="307" mass="34546">MLKRQTGIALFSVLLVVASLAAFSAYYLTVTKQNQLLLERIQNRMRAELKADSAMAQLKMDIIKGTARSADISVESLNSFTNQQELDAQTTTFNYYGAPFTLSDNVQASVLDVASLIPYNNPKASIIERLLMQLGESEETATRASECLQDWTDWDDLKRLNGGESYSYTSMSKVPPRNAMLMSKAELQLICGWDKALVDKVSPYLTPYNYFDFYPVMADPVLVEAFYQDQSAAEKVLDMRSRMAPTEIAKQLESPNALGVRYTLSGAYRLRVEAHVGKVSASRELVLDTNFKYKNEPPISTWHWVVN</sequence>
<dbReference type="PANTHER" id="PTHR38831">
    <property type="entry name" value="TYPE II SECRETION SYSTEM PROTEIN K"/>
    <property type="match status" value="1"/>
</dbReference>
<comment type="subcellular location">
    <subcellularLocation>
        <location evidence="1">Cell inner membrane</location>
    </subcellularLocation>
</comment>
<evidence type="ECO:0000259" key="10">
    <source>
        <dbReference type="Pfam" id="PF21687"/>
    </source>
</evidence>
<dbReference type="GO" id="GO:0005886">
    <property type="term" value="C:plasma membrane"/>
    <property type="evidence" value="ECO:0007669"/>
    <property type="project" value="UniProtKB-SubCell"/>
</dbReference>
<dbReference type="AlphaFoldDB" id="A0A0F4PU73"/>
<evidence type="ECO:0000256" key="2">
    <source>
        <dbReference type="ARBA" id="ARBA00007246"/>
    </source>
</evidence>
<dbReference type="OrthoDB" id="6316127at2"/>
<dbReference type="InterPro" id="IPR049031">
    <property type="entry name" value="T2SSK_SAM-like_1st"/>
</dbReference>
<comment type="caution">
    <text evidence="11">The sequence shown here is derived from an EMBL/GenBank/DDBJ whole genome shotgun (WGS) entry which is preliminary data.</text>
</comment>
<organism evidence="11 12">
    <name type="scientific">Pseudoalteromonas ruthenica</name>
    <dbReference type="NCBI Taxonomy" id="151081"/>
    <lineage>
        <taxon>Bacteria</taxon>
        <taxon>Pseudomonadati</taxon>
        <taxon>Pseudomonadota</taxon>
        <taxon>Gammaproteobacteria</taxon>
        <taxon>Alteromonadales</taxon>
        <taxon>Pseudoalteromonadaceae</taxon>
        <taxon>Pseudoalteromonas</taxon>
    </lineage>
</organism>
<keyword evidence="4" id="KW-1003">Cell membrane</keyword>